<dbReference type="UniPathway" id="UPA00219"/>
<dbReference type="InterPro" id="IPR005490">
    <property type="entry name" value="LD_TPept_cat_dom"/>
</dbReference>
<dbReference type="Pfam" id="PF20142">
    <property type="entry name" value="Scaffold"/>
    <property type="match status" value="1"/>
</dbReference>
<comment type="pathway">
    <text evidence="1 7">Cell wall biogenesis; peptidoglycan biosynthesis.</text>
</comment>
<evidence type="ECO:0000256" key="7">
    <source>
        <dbReference type="PROSITE-ProRule" id="PRU01373"/>
    </source>
</evidence>
<feature type="active site" description="Proton donor/acceptor" evidence="7">
    <location>
        <position position="434"/>
    </location>
</feature>
<dbReference type="Proteomes" id="UP000575068">
    <property type="component" value="Unassembled WGS sequence"/>
</dbReference>
<keyword evidence="6 7" id="KW-0961">Cell wall biogenesis/degradation</keyword>
<evidence type="ECO:0000259" key="9">
    <source>
        <dbReference type="PROSITE" id="PS52029"/>
    </source>
</evidence>
<keyword evidence="11" id="KW-1185">Reference proteome</keyword>
<dbReference type="Gene3D" id="2.40.440.10">
    <property type="entry name" value="L,D-transpeptidase catalytic domain-like"/>
    <property type="match status" value="1"/>
</dbReference>
<dbReference type="GO" id="GO:0071555">
    <property type="term" value="P:cell wall organization"/>
    <property type="evidence" value="ECO:0007669"/>
    <property type="project" value="UniProtKB-UniRule"/>
</dbReference>
<feature type="domain" description="L,D-TPase catalytic" evidence="9">
    <location>
        <begin position="300"/>
        <end position="474"/>
    </location>
</feature>
<dbReference type="Pfam" id="PF03734">
    <property type="entry name" value="YkuD"/>
    <property type="match status" value="1"/>
</dbReference>
<evidence type="ECO:0000256" key="4">
    <source>
        <dbReference type="ARBA" id="ARBA00022960"/>
    </source>
</evidence>
<keyword evidence="5 7" id="KW-0573">Peptidoglycan synthesis</keyword>
<dbReference type="SUPFAM" id="SSF141523">
    <property type="entry name" value="L,D-transpeptidase catalytic domain-like"/>
    <property type="match status" value="1"/>
</dbReference>
<dbReference type="InterPro" id="IPR036366">
    <property type="entry name" value="PGBDSf"/>
</dbReference>
<dbReference type="InterPro" id="IPR002477">
    <property type="entry name" value="Peptidoglycan-bd-like"/>
</dbReference>
<dbReference type="GO" id="GO:0009252">
    <property type="term" value="P:peptidoglycan biosynthetic process"/>
    <property type="evidence" value="ECO:0007669"/>
    <property type="project" value="UniProtKB-UniPathway"/>
</dbReference>
<reference evidence="10 11" key="1">
    <citation type="submission" date="2020-08" db="EMBL/GenBank/DDBJ databases">
        <title>Genomic Encyclopedia of Type Strains, Phase IV (KMG-IV): sequencing the most valuable type-strain genomes for metagenomic binning, comparative biology and taxonomic classification.</title>
        <authorList>
            <person name="Goeker M."/>
        </authorList>
    </citation>
    <scope>NUCLEOTIDE SEQUENCE [LARGE SCALE GENOMIC DNA]</scope>
    <source>
        <strain evidence="10 11">DSM 7465</strain>
    </source>
</reference>
<organism evidence="10 11">
    <name type="scientific">Rhizorhapis suberifaciens</name>
    <name type="common">corky root of lettuce</name>
    <dbReference type="NCBI Taxonomy" id="13656"/>
    <lineage>
        <taxon>Bacteria</taxon>
        <taxon>Pseudomonadati</taxon>
        <taxon>Pseudomonadota</taxon>
        <taxon>Alphaproteobacteria</taxon>
        <taxon>Sphingomonadales</taxon>
        <taxon>Sphingomonadaceae</taxon>
        <taxon>Rhizorhapis</taxon>
    </lineage>
</organism>
<keyword evidence="8" id="KW-0732">Signal</keyword>
<sequence>MIGQARPDSRARFRQSFPRGVFAWLLAFATAFLLTPSAALAQASADAVAAQIKASADGKLRAFYRTRGYWPLWIRDGKVGPEADRLIELISTAKLDGLDPGHYELKDLRKAIDAAQSGTPVLLAKAEMELSQTLGDYVRDMRGPSTVKIAYLDQELVPVRPTQADVLRAAALAPSFHDYVEEAAWMSPIYVRLRDALANYPNQWGRLPQVMIPVGSKLLTGSKDTRVRLLRRRLGLPDGTKFDKVVATKVRDFQSDHGLQADGIAGDGTIAALNKGPAYYIGLLRLNLERAKLLPSPYTRHIVVNAAAAQLWTYEKGKQQDSMRVIVGKPAEQTPMLAGMMRYATLNPYWNVPSDLVQHKIAPKVLGGASFSKMKYQALADWSSNPQILNASSIDWTAVAQGRQNLRVRQLPGKTNAMGRVKFMFPNDLGIYLHDTPDKALFKEKQRWFSSGCVRLEDAPRLGKWLFGKPIQAASDEPEQHVPLPEAVPVYLTYLTATPTDDGIAFLPDAYGRDAEQMRRFAGR</sequence>
<evidence type="ECO:0000256" key="5">
    <source>
        <dbReference type="ARBA" id="ARBA00022984"/>
    </source>
</evidence>
<keyword evidence="4 7" id="KW-0133">Cell shape</keyword>
<dbReference type="Gene3D" id="1.10.101.10">
    <property type="entry name" value="PGBD-like superfamily/PGBD"/>
    <property type="match status" value="1"/>
</dbReference>
<feature type="active site" description="Nucleophile" evidence="7">
    <location>
        <position position="453"/>
    </location>
</feature>
<dbReference type="GO" id="GO:0008360">
    <property type="term" value="P:regulation of cell shape"/>
    <property type="evidence" value="ECO:0007669"/>
    <property type="project" value="UniProtKB-UniRule"/>
</dbReference>
<dbReference type="CDD" id="cd16913">
    <property type="entry name" value="YkuD_like"/>
    <property type="match status" value="1"/>
</dbReference>
<dbReference type="InterPro" id="IPR038063">
    <property type="entry name" value="Transpep_catalytic_dom"/>
</dbReference>
<name>A0A840HVG3_9SPHN</name>
<gene>
    <name evidence="10" type="ORF">HNQ99_001888</name>
</gene>
<dbReference type="AlphaFoldDB" id="A0A840HVG3"/>
<proteinExistence type="inferred from homology"/>
<feature type="signal peptide" evidence="8">
    <location>
        <begin position="1"/>
        <end position="41"/>
    </location>
</feature>
<evidence type="ECO:0000256" key="8">
    <source>
        <dbReference type="SAM" id="SignalP"/>
    </source>
</evidence>
<accession>A0A840HVG3</accession>
<protein>
    <submittedName>
        <fullName evidence="10">Murein L,D-transpeptidase YcbB/YkuD</fullName>
    </submittedName>
</protein>
<evidence type="ECO:0000256" key="2">
    <source>
        <dbReference type="ARBA" id="ARBA00005992"/>
    </source>
</evidence>
<dbReference type="GO" id="GO:0016740">
    <property type="term" value="F:transferase activity"/>
    <property type="evidence" value="ECO:0007669"/>
    <property type="project" value="UniProtKB-KW"/>
</dbReference>
<evidence type="ECO:0000256" key="1">
    <source>
        <dbReference type="ARBA" id="ARBA00004752"/>
    </source>
</evidence>
<dbReference type="RefSeq" id="WP_246414836.1">
    <property type="nucleotide sequence ID" value="NZ_JACHOV010000006.1"/>
</dbReference>
<comment type="similarity">
    <text evidence="2">Belongs to the YkuD family.</text>
</comment>
<dbReference type="GO" id="GO:0004180">
    <property type="term" value="F:carboxypeptidase activity"/>
    <property type="evidence" value="ECO:0007669"/>
    <property type="project" value="UniProtKB-ARBA"/>
</dbReference>
<dbReference type="PROSITE" id="PS52029">
    <property type="entry name" value="LD_TPASE"/>
    <property type="match status" value="1"/>
</dbReference>
<evidence type="ECO:0000256" key="6">
    <source>
        <dbReference type="ARBA" id="ARBA00023316"/>
    </source>
</evidence>
<dbReference type="Pfam" id="PF01471">
    <property type="entry name" value="PG_binding_1"/>
    <property type="match status" value="1"/>
</dbReference>
<dbReference type="SUPFAM" id="SSF47090">
    <property type="entry name" value="PGBD-like"/>
    <property type="match status" value="1"/>
</dbReference>
<dbReference type="InterPro" id="IPR036365">
    <property type="entry name" value="PGBD-like_sf"/>
</dbReference>
<evidence type="ECO:0000256" key="3">
    <source>
        <dbReference type="ARBA" id="ARBA00022679"/>
    </source>
</evidence>
<evidence type="ECO:0000313" key="10">
    <source>
        <dbReference type="EMBL" id="MBB4641579.1"/>
    </source>
</evidence>
<comment type="caution">
    <text evidence="10">The sequence shown here is derived from an EMBL/GenBank/DDBJ whole genome shotgun (WGS) entry which is preliminary data.</text>
</comment>
<dbReference type="InterPro" id="IPR045380">
    <property type="entry name" value="LD_TPept_scaffold_dom"/>
</dbReference>
<dbReference type="PANTHER" id="PTHR41533:SF2">
    <property type="entry name" value="BLR7131 PROTEIN"/>
    <property type="match status" value="1"/>
</dbReference>
<evidence type="ECO:0000313" key="11">
    <source>
        <dbReference type="Proteomes" id="UP000575068"/>
    </source>
</evidence>
<feature type="chain" id="PRO_5032608732" evidence="8">
    <location>
        <begin position="42"/>
        <end position="524"/>
    </location>
</feature>
<dbReference type="EMBL" id="JACHOV010000006">
    <property type="protein sequence ID" value="MBB4641579.1"/>
    <property type="molecule type" value="Genomic_DNA"/>
</dbReference>
<dbReference type="PANTHER" id="PTHR41533">
    <property type="entry name" value="L,D-TRANSPEPTIDASE HI_1667-RELATED"/>
    <property type="match status" value="1"/>
</dbReference>
<dbReference type="InterPro" id="IPR052905">
    <property type="entry name" value="LD-transpeptidase_YkuD-like"/>
</dbReference>
<keyword evidence="3" id="KW-0808">Transferase</keyword>